<proteinExistence type="predicted"/>
<dbReference type="EMBL" id="ADWY01000526">
    <property type="protein sequence ID" value="EGH12188.1"/>
    <property type="molecule type" value="Genomic_DNA"/>
</dbReference>
<sequence>MTALLDAHTGFGNEPWAVEVQIQRALRKVAQHVQLSERS</sequence>
<dbReference type="Proteomes" id="UP000005466">
    <property type="component" value="Unassembled WGS sequence"/>
</dbReference>
<accession>F3C483</accession>
<reference evidence="1 2" key="1">
    <citation type="journal article" date="2011" name="PLoS Pathog.">
        <title>Dynamic evolution of pathogenicity revealed by sequencing and comparative genomics of 19 Pseudomonas syringae isolates.</title>
        <authorList>
            <person name="Baltrus D.A."/>
            <person name="Nishimura M.T."/>
            <person name="Romanchuk A."/>
            <person name="Chang J.H."/>
            <person name="Mukhtar M.S."/>
            <person name="Cherkis K."/>
            <person name="Roach J."/>
            <person name="Grant S.R."/>
            <person name="Jones C.D."/>
            <person name="Dangl J.L."/>
        </authorList>
    </citation>
    <scope>NUCLEOTIDE SEQUENCE [LARGE SCALE GENOMIC DNA]</scope>
    <source>
        <strain evidence="2">race 4</strain>
    </source>
</reference>
<feature type="non-terminal residue" evidence="1">
    <location>
        <position position="39"/>
    </location>
</feature>
<evidence type="ECO:0000313" key="1">
    <source>
        <dbReference type="EMBL" id="EGH12188.1"/>
    </source>
</evidence>
<protein>
    <submittedName>
        <fullName evidence="1">Uncharacterized protein</fullName>
    </submittedName>
</protein>
<organism evidence="1 2">
    <name type="scientific">Pseudomonas savastanoi pv. glycinea str. race 4</name>
    <dbReference type="NCBI Taxonomy" id="875330"/>
    <lineage>
        <taxon>Bacteria</taxon>
        <taxon>Pseudomonadati</taxon>
        <taxon>Pseudomonadota</taxon>
        <taxon>Gammaproteobacteria</taxon>
        <taxon>Pseudomonadales</taxon>
        <taxon>Pseudomonadaceae</taxon>
        <taxon>Pseudomonas</taxon>
    </lineage>
</organism>
<gene>
    <name evidence="1" type="ORF">Pgy4_12121</name>
</gene>
<evidence type="ECO:0000313" key="2">
    <source>
        <dbReference type="Proteomes" id="UP000005466"/>
    </source>
</evidence>
<dbReference type="AlphaFoldDB" id="F3C483"/>
<dbReference type="HOGENOM" id="CLU_3321828_0_0_6"/>
<comment type="caution">
    <text evidence="1">The sequence shown here is derived from an EMBL/GenBank/DDBJ whole genome shotgun (WGS) entry which is preliminary data.</text>
</comment>
<name>F3C483_PSESG</name>